<feature type="transmembrane region" description="Helical" evidence="8">
    <location>
        <begin position="295"/>
        <end position="313"/>
    </location>
</feature>
<feature type="transmembrane region" description="Helical" evidence="8">
    <location>
        <begin position="222"/>
        <end position="252"/>
    </location>
</feature>
<comment type="similarity">
    <text evidence="2">Belongs to the binding-protein-dependent transport system permease family. FecCD subfamily.</text>
</comment>
<dbReference type="EMBL" id="PDJF01000001">
    <property type="protein sequence ID" value="PFG28056.1"/>
    <property type="molecule type" value="Genomic_DNA"/>
</dbReference>
<feature type="transmembrane region" description="Helical" evidence="8">
    <location>
        <begin position="106"/>
        <end position="128"/>
    </location>
</feature>
<sequence length="322" mass="31855">MVVGARATSPGEIFPGLIGGLRYATGAAELTGAEGDHITILLGTHRIPRTFLALIAGVALGAAGALIQGFTRNPLAEPGILGIAAGAAVAIAGGISLGAVSTATDFVVPALIGAVAVTALVFVLATAGPTGSSPLAFILSGMALSALLMAIVNALVITDDSVLDALRTWATGSVAGRDFSVVRAALPLCIVGGIAACLLGPAMNILALGEETAHSLGAPVQAYRICGVIVIAVLSAAAVVAAGPVSFVGLAAPHMARVITGHDYRALIPLSMLVGGFFTLTADILGRVLVAPSELPMGAVLALCGVPVFVVLVRRGRVGGLI</sequence>
<comment type="subcellular location">
    <subcellularLocation>
        <location evidence="1">Cell membrane</location>
        <topology evidence="1">Multi-pass membrane protein</topology>
    </subcellularLocation>
</comment>
<comment type="caution">
    <text evidence="9">The sequence shown here is derived from an EMBL/GenBank/DDBJ whole genome shotgun (WGS) entry which is preliminary data.</text>
</comment>
<evidence type="ECO:0000256" key="5">
    <source>
        <dbReference type="ARBA" id="ARBA00022692"/>
    </source>
</evidence>
<feature type="transmembrane region" description="Helical" evidence="8">
    <location>
        <begin position="134"/>
        <end position="158"/>
    </location>
</feature>
<gene>
    <name evidence="9" type="ORF">ATK06_1139</name>
</gene>
<evidence type="ECO:0000256" key="4">
    <source>
        <dbReference type="ARBA" id="ARBA00022475"/>
    </source>
</evidence>
<dbReference type="AlphaFoldDB" id="A0A2A9DNX4"/>
<feature type="transmembrane region" description="Helical" evidence="8">
    <location>
        <begin position="264"/>
        <end position="289"/>
    </location>
</feature>
<dbReference type="Pfam" id="PF01032">
    <property type="entry name" value="FecCD"/>
    <property type="match status" value="1"/>
</dbReference>
<evidence type="ECO:0000313" key="9">
    <source>
        <dbReference type="EMBL" id="PFG28056.1"/>
    </source>
</evidence>
<keyword evidence="4" id="KW-1003">Cell membrane</keyword>
<dbReference type="InterPro" id="IPR037294">
    <property type="entry name" value="ABC_BtuC-like"/>
</dbReference>
<protein>
    <submittedName>
        <fullName evidence="9">Iron complex transport system permease protein</fullName>
    </submittedName>
</protein>
<dbReference type="GO" id="GO:0005886">
    <property type="term" value="C:plasma membrane"/>
    <property type="evidence" value="ECO:0007669"/>
    <property type="project" value="UniProtKB-SubCell"/>
</dbReference>
<reference evidence="9 10" key="1">
    <citation type="submission" date="2017-10" db="EMBL/GenBank/DDBJ databases">
        <title>Sequencing the genomes of 1000 actinobacteria strains.</title>
        <authorList>
            <person name="Klenk H.-P."/>
        </authorList>
    </citation>
    <scope>NUCLEOTIDE SEQUENCE [LARGE SCALE GENOMIC DNA]</scope>
    <source>
        <strain evidence="9 10">DSM 20688</strain>
    </source>
</reference>
<feature type="transmembrane region" description="Helical" evidence="8">
    <location>
        <begin position="179"/>
        <end position="202"/>
    </location>
</feature>
<feature type="transmembrane region" description="Helical" evidence="8">
    <location>
        <begin position="79"/>
        <end position="99"/>
    </location>
</feature>
<evidence type="ECO:0000256" key="7">
    <source>
        <dbReference type="ARBA" id="ARBA00023136"/>
    </source>
</evidence>
<evidence type="ECO:0000313" key="10">
    <source>
        <dbReference type="Proteomes" id="UP000221653"/>
    </source>
</evidence>
<dbReference type="SUPFAM" id="SSF81345">
    <property type="entry name" value="ABC transporter involved in vitamin B12 uptake, BtuC"/>
    <property type="match status" value="1"/>
</dbReference>
<dbReference type="PANTHER" id="PTHR30472:SF1">
    <property type="entry name" value="FE(3+) DICITRATE TRANSPORT SYSTEM PERMEASE PROTEIN FECC-RELATED"/>
    <property type="match status" value="1"/>
</dbReference>
<dbReference type="CDD" id="cd06550">
    <property type="entry name" value="TM_ABC_iron-siderophores_like"/>
    <property type="match status" value="1"/>
</dbReference>
<evidence type="ECO:0000256" key="1">
    <source>
        <dbReference type="ARBA" id="ARBA00004651"/>
    </source>
</evidence>
<proteinExistence type="inferred from homology"/>
<dbReference type="Gene3D" id="1.10.3470.10">
    <property type="entry name" value="ABC transporter involved in vitamin B12 uptake, BtuC"/>
    <property type="match status" value="1"/>
</dbReference>
<dbReference type="GO" id="GO:0033214">
    <property type="term" value="P:siderophore-iron import into cell"/>
    <property type="evidence" value="ECO:0007669"/>
    <property type="project" value="TreeGrafter"/>
</dbReference>
<evidence type="ECO:0000256" key="2">
    <source>
        <dbReference type="ARBA" id="ARBA00007935"/>
    </source>
</evidence>
<keyword evidence="10" id="KW-1185">Reference proteome</keyword>
<dbReference type="GO" id="GO:0022857">
    <property type="term" value="F:transmembrane transporter activity"/>
    <property type="evidence" value="ECO:0007669"/>
    <property type="project" value="InterPro"/>
</dbReference>
<dbReference type="RefSeq" id="WP_231913588.1">
    <property type="nucleotide sequence ID" value="NZ_LS483464.1"/>
</dbReference>
<evidence type="ECO:0000256" key="8">
    <source>
        <dbReference type="SAM" id="Phobius"/>
    </source>
</evidence>
<dbReference type="PANTHER" id="PTHR30472">
    <property type="entry name" value="FERRIC ENTEROBACTIN TRANSPORT SYSTEM PERMEASE PROTEIN"/>
    <property type="match status" value="1"/>
</dbReference>
<keyword evidence="5 8" id="KW-0812">Transmembrane</keyword>
<dbReference type="InterPro" id="IPR000522">
    <property type="entry name" value="ABC_transptr_permease_BtuC"/>
</dbReference>
<keyword evidence="3" id="KW-0813">Transport</keyword>
<organism evidence="9 10">
    <name type="scientific">Corynebacterium renale</name>
    <dbReference type="NCBI Taxonomy" id="1724"/>
    <lineage>
        <taxon>Bacteria</taxon>
        <taxon>Bacillati</taxon>
        <taxon>Actinomycetota</taxon>
        <taxon>Actinomycetes</taxon>
        <taxon>Mycobacteriales</taxon>
        <taxon>Corynebacteriaceae</taxon>
        <taxon>Corynebacterium</taxon>
    </lineage>
</organism>
<evidence type="ECO:0000256" key="6">
    <source>
        <dbReference type="ARBA" id="ARBA00022989"/>
    </source>
</evidence>
<dbReference type="STRING" id="1724.GCA_001044175_02193"/>
<feature type="transmembrane region" description="Helical" evidence="8">
    <location>
        <begin position="50"/>
        <end position="67"/>
    </location>
</feature>
<dbReference type="Proteomes" id="UP000221653">
    <property type="component" value="Unassembled WGS sequence"/>
</dbReference>
<evidence type="ECO:0000256" key="3">
    <source>
        <dbReference type="ARBA" id="ARBA00022448"/>
    </source>
</evidence>
<name>A0A2A9DNX4_9CORY</name>
<accession>A0A2A9DNX4</accession>
<keyword evidence="6 8" id="KW-1133">Transmembrane helix</keyword>
<keyword evidence="7 8" id="KW-0472">Membrane</keyword>